<feature type="transmembrane region" description="Helical" evidence="10">
    <location>
        <begin position="771"/>
        <end position="788"/>
    </location>
</feature>
<feature type="transmembrane region" description="Helical" evidence="10">
    <location>
        <begin position="417"/>
        <end position="437"/>
    </location>
</feature>
<feature type="transmembrane region" description="Helical" evidence="10">
    <location>
        <begin position="340"/>
        <end position="358"/>
    </location>
</feature>
<feature type="transmembrane region" description="Helical" evidence="10">
    <location>
        <begin position="239"/>
        <end position="258"/>
    </location>
</feature>
<feature type="transmembrane region" description="Helical" evidence="10">
    <location>
        <begin position="486"/>
        <end position="505"/>
    </location>
</feature>
<evidence type="ECO:0000313" key="12">
    <source>
        <dbReference type="Proteomes" id="UP000235786"/>
    </source>
</evidence>
<keyword evidence="5" id="KW-0571">Peptide transport</keyword>
<feature type="transmembrane region" description="Helical" evidence="10">
    <location>
        <begin position="278"/>
        <end position="299"/>
    </location>
</feature>
<evidence type="ECO:0000256" key="1">
    <source>
        <dbReference type="ARBA" id="ARBA00004141"/>
    </source>
</evidence>
<dbReference type="OrthoDB" id="9986677at2759"/>
<keyword evidence="7 10" id="KW-1133">Transmembrane helix</keyword>
<dbReference type="GO" id="GO:0015031">
    <property type="term" value="P:protein transport"/>
    <property type="evidence" value="ECO:0007669"/>
    <property type="project" value="UniProtKB-KW"/>
</dbReference>
<feature type="transmembrane region" description="Helical" evidence="10">
    <location>
        <begin position="657"/>
        <end position="677"/>
    </location>
</feature>
<dbReference type="AlphaFoldDB" id="A0A2J6QZP3"/>
<comment type="similarity">
    <text evidence="2">Belongs to the oligopeptide OPT transporter family.</text>
</comment>
<dbReference type="GO" id="GO:0016020">
    <property type="term" value="C:membrane"/>
    <property type="evidence" value="ECO:0007669"/>
    <property type="project" value="UniProtKB-SubCell"/>
</dbReference>
<protein>
    <submittedName>
        <fullName evidence="11">Oligopeptide transporter 2</fullName>
    </submittedName>
</protein>
<dbReference type="InterPro" id="IPR004648">
    <property type="entry name" value="Oligpept_transpt"/>
</dbReference>
<dbReference type="PANTHER" id="PTHR22601">
    <property type="entry name" value="ISP4 LIKE PROTEIN"/>
    <property type="match status" value="1"/>
</dbReference>
<feature type="transmembrane region" description="Helical" evidence="10">
    <location>
        <begin position="800"/>
        <end position="818"/>
    </location>
</feature>
<comment type="subcellular location">
    <subcellularLocation>
        <location evidence="1">Membrane</location>
        <topology evidence="1">Multi-pass membrane protein</topology>
    </subcellularLocation>
</comment>
<feature type="transmembrane region" description="Helical" evidence="10">
    <location>
        <begin position="549"/>
        <end position="569"/>
    </location>
</feature>
<dbReference type="NCBIfam" id="TIGR00727">
    <property type="entry name" value="ISP4_OPT"/>
    <property type="match status" value="1"/>
</dbReference>
<feature type="transmembrane region" description="Helical" evidence="10">
    <location>
        <begin position="727"/>
        <end position="750"/>
    </location>
</feature>
<feature type="region of interest" description="Disordered" evidence="9">
    <location>
        <begin position="1"/>
        <end position="20"/>
    </location>
</feature>
<evidence type="ECO:0000256" key="2">
    <source>
        <dbReference type="ARBA" id="ARBA00008807"/>
    </source>
</evidence>
<dbReference type="EMBL" id="KZ613961">
    <property type="protein sequence ID" value="PMD31746.1"/>
    <property type="molecule type" value="Genomic_DNA"/>
</dbReference>
<feature type="transmembrane region" description="Helical" evidence="10">
    <location>
        <begin position="378"/>
        <end position="396"/>
    </location>
</feature>
<dbReference type="NCBIfam" id="TIGR00728">
    <property type="entry name" value="OPT_sfam"/>
    <property type="match status" value="1"/>
</dbReference>
<name>A0A2J6QZP3_HYAVF</name>
<evidence type="ECO:0000256" key="6">
    <source>
        <dbReference type="ARBA" id="ARBA00022927"/>
    </source>
</evidence>
<feature type="transmembrane region" description="Helical" evidence="10">
    <location>
        <begin position="698"/>
        <end position="715"/>
    </location>
</feature>
<feature type="transmembrane region" description="Helical" evidence="10">
    <location>
        <begin position="575"/>
        <end position="595"/>
    </location>
</feature>
<evidence type="ECO:0000256" key="3">
    <source>
        <dbReference type="ARBA" id="ARBA00022448"/>
    </source>
</evidence>
<keyword evidence="4 10" id="KW-0812">Transmembrane</keyword>
<evidence type="ECO:0000256" key="5">
    <source>
        <dbReference type="ARBA" id="ARBA00022856"/>
    </source>
</evidence>
<dbReference type="GO" id="GO:0035673">
    <property type="term" value="F:oligopeptide transmembrane transporter activity"/>
    <property type="evidence" value="ECO:0007669"/>
    <property type="project" value="InterPro"/>
</dbReference>
<reference evidence="11 12" key="1">
    <citation type="submission" date="2016-04" db="EMBL/GenBank/DDBJ databases">
        <title>A degradative enzymes factory behind the ericoid mycorrhizal symbiosis.</title>
        <authorList>
            <consortium name="DOE Joint Genome Institute"/>
            <person name="Martino E."/>
            <person name="Morin E."/>
            <person name="Grelet G."/>
            <person name="Kuo A."/>
            <person name="Kohler A."/>
            <person name="Daghino S."/>
            <person name="Barry K."/>
            <person name="Choi C."/>
            <person name="Cichocki N."/>
            <person name="Clum A."/>
            <person name="Copeland A."/>
            <person name="Hainaut M."/>
            <person name="Haridas S."/>
            <person name="Labutti K."/>
            <person name="Lindquist E."/>
            <person name="Lipzen A."/>
            <person name="Khouja H.-R."/>
            <person name="Murat C."/>
            <person name="Ohm R."/>
            <person name="Olson A."/>
            <person name="Spatafora J."/>
            <person name="Veneault-Fourrey C."/>
            <person name="Henrissat B."/>
            <person name="Grigoriev I."/>
            <person name="Martin F."/>
            <person name="Perotto S."/>
        </authorList>
    </citation>
    <scope>NUCLEOTIDE SEQUENCE [LARGE SCALE GENOMIC DNA]</scope>
    <source>
        <strain evidence="11 12">F</strain>
    </source>
</reference>
<feature type="transmembrane region" description="Helical" evidence="10">
    <location>
        <begin position="607"/>
        <end position="630"/>
    </location>
</feature>
<evidence type="ECO:0000256" key="10">
    <source>
        <dbReference type="SAM" id="Phobius"/>
    </source>
</evidence>
<sequence length="903" mass="102300">MADNTEKSLPMDTGEINANNDDVIAPTTEKIENLGQVDINNLEDLTPEQRQKINAFWGRADDAGAEPSADFLYILDKITNMTEEEAMEILVNVIEYHKNDPNFPGPAMEKIKLLVQGPKANDMERADYDFELKAEAAIIHYHSPYPEVRSVTDPFDDPTIPVETFRAYFLGMCWMGGVTALNTFFSPRQPGISINSTVMQLLLAPCGKFLAKVLPDWGFTVWGTRHTLNPGPWSYKEQMFATVLFTVANNAGATYYVYLVQELPQYLGQTWVKFGYEIILALSVQFFGFGFAGLLRRFVVYPVTAIWPKVFPTLALNRALIVPEKKGEVVNGWSITRYRFFMLCFAAMFLYFWIPNFLFTAIRSFNWMTWIAPNNFNLAMVTGFWGGLGINPWATFDWNVSGSGALVTPFYSTVQQYAARVLSGLIILGMYYGNFYWSAYMPLNSNESFANDGYVYDVNKILTDGATVDVEAYKAYGPPYFSGANVFGQGAWFAWYPMTLFYVSIKHWEALQKAFIEMYRGIRYRTSIYDGNTDAHTRMMRKYKEVPDWAFAGVLLFSLILGIIALKVYPVHTPVWTLFAVVGLSGVFLIPSTLLTAHANVGMGFNVLFQLLAGIWFVGNPEALIIVTAFGENFNSQADTYISDQKMAHYAKISPRAIFRGQMLATLANAFIFIGMLNWMVTNFDNGTLCTWSNKQHFVCTDAVLVFASAIEYGAFGVKNFFTLYPFLPWCFLWGSIVGILFGCIQKWGWKVRDLARRRFSEASYEGWEKFLFRPMALFAWFDPAVFWNGALNWTGGNNLSYATNALYLSFIFMYYIKRNYLPWWEKYNYLLEAGFDVGVAISGIIQTFAFAFGATSVNLNWWGNTVSTAGVDYVSYNQNASLLAIPASGYFGLAPEDFPLKF</sequence>
<dbReference type="InterPro" id="IPR004813">
    <property type="entry name" value="OPT"/>
</dbReference>
<evidence type="ECO:0000256" key="8">
    <source>
        <dbReference type="ARBA" id="ARBA00023136"/>
    </source>
</evidence>
<keyword evidence="6" id="KW-0653">Protein transport</keyword>
<accession>A0A2J6QZP3</accession>
<proteinExistence type="inferred from homology"/>
<keyword evidence="12" id="KW-1185">Reference proteome</keyword>
<feature type="transmembrane region" description="Helical" evidence="10">
    <location>
        <begin position="830"/>
        <end position="853"/>
    </location>
</feature>
<keyword evidence="3" id="KW-0813">Transport</keyword>
<gene>
    <name evidence="11" type="ORF">L207DRAFT_536715</name>
</gene>
<dbReference type="Proteomes" id="UP000235786">
    <property type="component" value="Unassembled WGS sequence"/>
</dbReference>
<dbReference type="Pfam" id="PF03169">
    <property type="entry name" value="OPT"/>
    <property type="match status" value="1"/>
</dbReference>
<evidence type="ECO:0000313" key="11">
    <source>
        <dbReference type="EMBL" id="PMD31746.1"/>
    </source>
</evidence>
<evidence type="ECO:0000256" key="7">
    <source>
        <dbReference type="ARBA" id="ARBA00022989"/>
    </source>
</evidence>
<evidence type="ECO:0000256" key="9">
    <source>
        <dbReference type="SAM" id="MobiDB-lite"/>
    </source>
</evidence>
<organism evidence="11 12">
    <name type="scientific">Hyaloscypha variabilis (strain UAMH 11265 / GT02V1 / F)</name>
    <name type="common">Meliniomyces variabilis</name>
    <dbReference type="NCBI Taxonomy" id="1149755"/>
    <lineage>
        <taxon>Eukaryota</taxon>
        <taxon>Fungi</taxon>
        <taxon>Dikarya</taxon>
        <taxon>Ascomycota</taxon>
        <taxon>Pezizomycotina</taxon>
        <taxon>Leotiomycetes</taxon>
        <taxon>Helotiales</taxon>
        <taxon>Hyaloscyphaceae</taxon>
        <taxon>Hyaloscypha</taxon>
        <taxon>Hyaloscypha variabilis</taxon>
    </lineage>
</organism>
<keyword evidence="8 10" id="KW-0472">Membrane</keyword>
<evidence type="ECO:0000256" key="4">
    <source>
        <dbReference type="ARBA" id="ARBA00022692"/>
    </source>
</evidence>